<dbReference type="PANTHER" id="PTHR34982">
    <property type="entry name" value="YOP PROTEINS TRANSLOCATION PROTEIN L"/>
    <property type="match status" value="1"/>
</dbReference>
<comment type="similarity">
    <text evidence="3">Belongs to the FliH family.</text>
</comment>
<dbReference type="Pfam" id="PF02108">
    <property type="entry name" value="FliH"/>
    <property type="match status" value="1"/>
</dbReference>
<keyword evidence="8" id="KW-0653">Protein transport</keyword>
<evidence type="ECO:0000256" key="4">
    <source>
        <dbReference type="ARBA" id="ARBA00016507"/>
    </source>
</evidence>
<evidence type="ECO:0000256" key="3">
    <source>
        <dbReference type="ARBA" id="ARBA00006602"/>
    </source>
</evidence>
<evidence type="ECO:0000313" key="13">
    <source>
        <dbReference type="Proteomes" id="UP000541810"/>
    </source>
</evidence>
<keyword evidence="6" id="KW-0963">Cytoplasm</keyword>
<dbReference type="PANTHER" id="PTHR34982:SF1">
    <property type="entry name" value="FLAGELLAR ASSEMBLY PROTEIN FLIH"/>
    <property type="match status" value="1"/>
</dbReference>
<keyword evidence="12" id="KW-0966">Cell projection</keyword>
<evidence type="ECO:0000256" key="1">
    <source>
        <dbReference type="ARBA" id="ARBA00003041"/>
    </source>
</evidence>
<feature type="domain" description="Flagellar assembly protein FliH/Type III secretion system HrpE" evidence="11">
    <location>
        <begin position="96"/>
        <end position="224"/>
    </location>
</feature>
<dbReference type="GO" id="GO:0044781">
    <property type="term" value="P:bacterial-type flagellum organization"/>
    <property type="evidence" value="ECO:0007669"/>
    <property type="project" value="UniProtKB-KW"/>
</dbReference>
<keyword evidence="12" id="KW-0969">Cilium</keyword>
<proteinExistence type="inferred from homology"/>
<dbReference type="RefSeq" id="WP_184678235.1">
    <property type="nucleotide sequence ID" value="NZ_JACHGY010000001.1"/>
</dbReference>
<dbReference type="GO" id="GO:0003774">
    <property type="term" value="F:cytoskeletal motor activity"/>
    <property type="evidence" value="ECO:0007669"/>
    <property type="project" value="InterPro"/>
</dbReference>
<feature type="compositionally biased region" description="Low complexity" evidence="10">
    <location>
        <begin position="232"/>
        <end position="255"/>
    </location>
</feature>
<evidence type="ECO:0000256" key="5">
    <source>
        <dbReference type="ARBA" id="ARBA00022448"/>
    </source>
</evidence>
<evidence type="ECO:0000313" key="12">
    <source>
        <dbReference type="EMBL" id="MBB6430738.1"/>
    </source>
</evidence>
<evidence type="ECO:0000256" key="7">
    <source>
        <dbReference type="ARBA" id="ARBA00022795"/>
    </source>
</evidence>
<evidence type="ECO:0000256" key="8">
    <source>
        <dbReference type="ARBA" id="ARBA00022927"/>
    </source>
</evidence>
<accession>A0A7X0H7W3</accession>
<evidence type="ECO:0000256" key="10">
    <source>
        <dbReference type="SAM" id="MobiDB-lite"/>
    </source>
</evidence>
<dbReference type="InterPro" id="IPR000563">
    <property type="entry name" value="Flag_FliH"/>
</dbReference>
<feature type="region of interest" description="Disordered" evidence="10">
    <location>
        <begin position="229"/>
        <end position="261"/>
    </location>
</feature>
<protein>
    <recommendedName>
        <fullName evidence="4">Flagellar assembly protein FliH</fullName>
    </recommendedName>
</protein>
<evidence type="ECO:0000256" key="2">
    <source>
        <dbReference type="ARBA" id="ARBA00004496"/>
    </source>
</evidence>
<keyword evidence="9" id="KW-1006">Bacterial flagellum protein export</keyword>
<evidence type="ECO:0000259" key="11">
    <source>
        <dbReference type="Pfam" id="PF02108"/>
    </source>
</evidence>
<dbReference type="Proteomes" id="UP000541810">
    <property type="component" value="Unassembled WGS sequence"/>
</dbReference>
<dbReference type="EMBL" id="JACHGY010000001">
    <property type="protein sequence ID" value="MBB6430738.1"/>
    <property type="molecule type" value="Genomic_DNA"/>
</dbReference>
<dbReference type="GO" id="GO:0071973">
    <property type="term" value="P:bacterial-type flagellum-dependent cell motility"/>
    <property type="evidence" value="ECO:0007669"/>
    <property type="project" value="InterPro"/>
</dbReference>
<keyword evidence="7" id="KW-1005">Bacterial flagellum biogenesis</keyword>
<organism evidence="12 13">
    <name type="scientific">Algisphaera agarilytica</name>
    <dbReference type="NCBI Taxonomy" id="1385975"/>
    <lineage>
        <taxon>Bacteria</taxon>
        <taxon>Pseudomonadati</taxon>
        <taxon>Planctomycetota</taxon>
        <taxon>Phycisphaerae</taxon>
        <taxon>Phycisphaerales</taxon>
        <taxon>Phycisphaeraceae</taxon>
        <taxon>Algisphaera</taxon>
    </lineage>
</organism>
<dbReference type="PRINTS" id="PR01003">
    <property type="entry name" value="FLGFLIH"/>
</dbReference>
<dbReference type="InterPro" id="IPR018035">
    <property type="entry name" value="Flagellar_FliH/T3SS_HrpE"/>
</dbReference>
<dbReference type="GO" id="GO:0009288">
    <property type="term" value="C:bacterial-type flagellum"/>
    <property type="evidence" value="ECO:0007669"/>
    <property type="project" value="InterPro"/>
</dbReference>
<dbReference type="InterPro" id="IPR051472">
    <property type="entry name" value="T3SS_Stator/FliH"/>
</dbReference>
<gene>
    <name evidence="12" type="ORF">HNQ40_002544</name>
</gene>
<sequence>MPILKQQASQPLIRDAVVLDLGDLGKQAAKLKAAAQARAEQILQDARDEAQRIIAAAEQTGFDAGHAKGLAQGMEEGKAQGHAEALAAGNERVQHVTAQFDAVAKDWDAYRTEMDREARSAVLRFALKFAQQVTHRVIEVDPGVIADQVATALSHVLEPTDVAIRVHPEDQAALREVLPDLLAGLSHLQHVDLIEDESVGRGGCKLGLNGGEVDASIPTQIRRLTEVILPGASAEDSAPSEADSTPSPTETTDTPPTDPEL</sequence>
<evidence type="ECO:0000256" key="9">
    <source>
        <dbReference type="ARBA" id="ARBA00023225"/>
    </source>
</evidence>
<comment type="function">
    <text evidence="1">Needed for flagellar regrowth and assembly.</text>
</comment>
<reference evidence="12 13" key="1">
    <citation type="submission" date="2020-08" db="EMBL/GenBank/DDBJ databases">
        <title>Genomic Encyclopedia of Type Strains, Phase IV (KMG-IV): sequencing the most valuable type-strain genomes for metagenomic binning, comparative biology and taxonomic classification.</title>
        <authorList>
            <person name="Goeker M."/>
        </authorList>
    </citation>
    <scope>NUCLEOTIDE SEQUENCE [LARGE SCALE GENOMIC DNA]</scope>
    <source>
        <strain evidence="12 13">DSM 103725</strain>
    </source>
</reference>
<comment type="subcellular location">
    <subcellularLocation>
        <location evidence="2">Cytoplasm</location>
    </subcellularLocation>
</comment>
<name>A0A7X0H7W3_9BACT</name>
<dbReference type="GO" id="GO:0015031">
    <property type="term" value="P:protein transport"/>
    <property type="evidence" value="ECO:0007669"/>
    <property type="project" value="UniProtKB-KW"/>
</dbReference>
<keyword evidence="5" id="KW-0813">Transport</keyword>
<keyword evidence="12" id="KW-0282">Flagellum</keyword>
<dbReference type="AlphaFoldDB" id="A0A7X0H7W3"/>
<keyword evidence="13" id="KW-1185">Reference proteome</keyword>
<comment type="caution">
    <text evidence="12">The sequence shown here is derived from an EMBL/GenBank/DDBJ whole genome shotgun (WGS) entry which is preliminary data.</text>
</comment>
<dbReference type="GO" id="GO:0005829">
    <property type="term" value="C:cytosol"/>
    <property type="evidence" value="ECO:0007669"/>
    <property type="project" value="TreeGrafter"/>
</dbReference>
<evidence type="ECO:0000256" key="6">
    <source>
        <dbReference type="ARBA" id="ARBA00022490"/>
    </source>
</evidence>